<evidence type="ECO:0000313" key="2">
    <source>
        <dbReference type="EMBL" id="PNG23678.1"/>
    </source>
</evidence>
<organism evidence="2 3">
    <name type="scientific">Streptomyces cahuitamycinicus</name>
    <dbReference type="NCBI Taxonomy" id="2070367"/>
    <lineage>
        <taxon>Bacteria</taxon>
        <taxon>Bacillati</taxon>
        <taxon>Actinomycetota</taxon>
        <taxon>Actinomycetes</taxon>
        <taxon>Kitasatosporales</taxon>
        <taxon>Streptomycetaceae</taxon>
        <taxon>Streptomyces</taxon>
    </lineage>
</organism>
<keyword evidence="3" id="KW-1185">Reference proteome</keyword>
<reference evidence="2 3" key="1">
    <citation type="submission" date="2018-01" db="EMBL/GenBank/DDBJ databases">
        <title>Draft genome sequence of Streptomyces sp. 13K301.</title>
        <authorList>
            <person name="Sahin N."/>
            <person name="Saygin H."/>
            <person name="Ay H."/>
        </authorList>
    </citation>
    <scope>NUCLEOTIDE SEQUENCE [LARGE SCALE GENOMIC DNA]</scope>
    <source>
        <strain evidence="2 3">13K301</strain>
    </source>
</reference>
<accession>A0A2N8TXE7</accession>
<evidence type="ECO:0000313" key="3">
    <source>
        <dbReference type="Proteomes" id="UP000235943"/>
    </source>
</evidence>
<sequence length="95" mass="9659">MANSWPRGGTLCAACPAADGGHPCAGNAGASRPGLLGRSPPRPGPPPPGDRADGSRITTSRPPVAPSPWPTADAEWFYPGARPLPEEQARTPLVG</sequence>
<dbReference type="EMBL" id="POUC01000009">
    <property type="protein sequence ID" value="PNG23678.1"/>
    <property type="molecule type" value="Genomic_DNA"/>
</dbReference>
<name>A0A2N8TXE7_9ACTN</name>
<proteinExistence type="predicted"/>
<dbReference type="Proteomes" id="UP000235943">
    <property type="component" value="Unassembled WGS sequence"/>
</dbReference>
<feature type="region of interest" description="Disordered" evidence="1">
    <location>
        <begin position="16"/>
        <end position="95"/>
    </location>
</feature>
<evidence type="ECO:0000256" key="1">
    <source>
        <dbReference type="SAM" id="MobiDB-lite"/>
    </source>
</evidence>
<gene>
    <name evidence="2" type="ORF">C1J00_02440</name>
</gene>
<feature type="compositionally biased region" description="Pro residues" evidence="1">
    <location>
        <begin position="40"/>
        <end position="49"/>
    </location>
</feature>
<protein>
    <submittedName>
        <fullName evidence="2">Uncharacterized protein</fullName>
    </submittedName>
</protein>
<comment type="caution">
    <text evidence="2">The sequence shown here is derived from an EMBL/GenBank/DDBJ whole genome shotgun (WGS) entry which is preliminary data.</text>
</comment>
<dbReference type="AlphaFoldDB" id="A0A2N8TXE7"/>